<evidence type="ECO:0000256" key="5">
    <source>
        <dbReference type="PROSITE-ProRule" id="PRU00042"/>
    </source>
</evidence>
<evidence type="ECO:0000256" key="3">
    <source>
        <dbReference type="ARBA" id="ARBA00022771"/>
    </source>
</evidence>
<evidence type="ECO:0000256" key="4">
    <source>
        <dbReference type="ARBA" id="ARBA00022833"/>
    </source>
</evidence>
<reference evidence="8 9" key="1">
    <citation type="submission" date="2024-05" db="EMBL/GenBank/DDBJ databases">
        <authorList>
            <person name="Wallberg A."/>
        </authorList>
    </citation>
    <scope>NUCLEOTIDE SEQUENCE [LARGE SCALE GENOMIC DNA]</scope>
</reference>
<keyword evidence="2" id="KW-0677">Repeat</keyword>
<dbReference type="InterPro" id="IPR013087">
    <property type="entry name" value="Znf_C2H2_type"/>
</dbReference>
<evidence type="ECO:0000256" key="2">
    <source>
        <dbReference type="ARBA" id="ARBA00022737"/>
    </source>
</evidence>
<dbReference type="Pfam" id="PF00096">
    <property type="entry name" value="zf-C2H2"/>
    <property type="match status" value="2"/>
</dbReference>
<feature type="region of interest" description="Disordered" evidence="6">
    <location>
        <begin position="1"/>
        <end position="22"/>
    </location>
</feature>
<dbReference type="Pfam" id="PF13912">
    <property type="entry name" value="zf-C2H2_6"/>
    <property type="match status" value="1"/>
</dbReference>
<dbReference type="PANTHER" id="PTHR24379">
    <property type="entry name" value="KRAB AND ZINC FINGER DOMAIN-CONTAINING"/>
    <property type="match status" value="1"/>
</dbReference>
<feature type="non-terminal residue" evidence="8">
    <location>
        <position position="615"/>
    </location>
</feature>
<dbReference type="SUPFAM" id="SSF57667">
    <property type="entry name" value="beta-beta-alpha zinc fingers"/>
    <property type="match status" value="3"/>
</dbReference>
<feature type="domain" description="C2H2-type" evidence="7">
    <location>
        <begin position="457"/>
        <end position="480"/>
    </location>
</feature>
<evidence type="ECO:0000256" key="1">
    <source>
        <dbReference type="ARBA" id="ARBA00022723"/>
    </source>
</evidence>
<evidence type="ECO:0000259" key="7">
    <source>
        <dbReference type="PROSITE" id="PS50157"/>
    </source>
</evidence>
<protein>
    <recommendedName>
        <fullName evidence="7">C2H2-type domain-containing protein</fullName>
    </recommendedName>
</protein>
<organism evidence="8 9">
    <name type="scientific">Meganyctiphanes norvegica</name>
    <name type="common">Northern krill</name>
    <name type="synonym">Thysanopoda norvegica</name>
    <dbReference type="NCBI Taxonomy" id="48144"/>
    <lineage>
        <taxon>Eukaryota</taxon>
        <taxon>Metazoa</taxon>
        <taxon>Ecdysozoa</taxon>
        <taxon>Arthropoda</taxon>
        <taxon>Crustacea</taxon>
        <taxon>Multicrustacea</taxon>
        <taxon>Malacostraca</taxon>
        <taxon>Eumalacostraca</taxon>
        <taxon>Eucarida</taxon>
        <taxon>Euphausiacea</taxon>
        <taxon>Euphausiidae</taxon>
        <taxon>Meganyctiphanes</taxon>
    </lineage>
</organism>
<dbReference type="InterPro" id="IPR036236">
    <property type="entry name" value="Znf_C2H2_sf"/>
</dbReference>
<keyword evidence="3 5" id="KW-0863">Zinc-finger</keyword>
<dbReference type="EMBL" id="CAXKWB010021057">
    <property type="protein sequence ID" value="CAL4122950.1"/>
    <property type="molecule type" value="Genomic_DNA"/>
</dbReference>
<sequence length="615" mass="70378">GKSTPAAQNPAHAPLETRMRRPTCPSLSNLMLGNSTGPSLKNLSIKFELKYDFENLLCICGLKSKLINEHIKHVTSHISGPFTCPDCVNKFSSSQCLEFHQYLVHKRRTDSLEICISSCFEENYPLYSFLSDIILCPCCGYKISNDFELHMNTHLTGNYHCPICSIYLQSFQDVEIHIKFLHFDFLESYVSRIKLMIKRKENDTELISYSKCDICNIVFENTHSFRSHKYIKHPEHYPFSCLLCNLSFSSRLEMDNHSCPQISQDLVIVENNEENVNELAIHKQCSICQYICKSNISLQRHLRESHANCETPSFNCPVCDLVLNNRKALSDHLRCHKHNGFPCKFCHARLQTVDSLNVHINEIHTHEIQYQCKYCSQAFFSSGRLSYHIKRHHTDRCSYPNLCHLCGKTYPYPSELRHHLRSHRDERIYKCDNCDKSFLKQGDLTYHKRKHTGEKPHKCPYCDLRFPRPNTLKSHIRVIHPLKISSVGKKPLELKAETSMGLNSSTQSQIKTDHQICTSAELPISNSSSETTTNLTLCDSMKSQSDESVVNSVSVRQNTSEARFATVQRGGEPLGSVVESDHLVVDGPVTHLQPVEYVELDSLPDGTELQPVQVV</sequence>
<dbReference type="GO" id="GO:0006355">
    <property type="term" value="P:regulation of DNA-templated transcription"/>
    <property type="evidence" value="ECO:0007669"/>
    <property type="project" value="UniProtKB-ARBA"/>
</dbReference>
<dbReference type="Gene3D" id="3.30.160.60">
    <property type="entry name" value="Classic Zinc Finger"/>
    <property type="match status" value="5"/>
</dbReference>
<keyword evidence="1" id="KW-0479">Metal-binding</keyword>
<name>A0AAV2RHU2_MEGNR</name>
<evidence type="ECO:0000313" key="9">
    <source>
        <dbReference type="Proteomes" id="UP001497623"/>
    </source>
</evidence>
<dbReference type="PANTHER" id="PTHR24379:SF127">
    <property type="entry name" value="BLOODY FINGERS-RELATED"/>
    <property type="match status" value="1"/>
</dbReference>
<dbReference type="PROSITE" id="PS00028">
    <property type="entry name" value="ZINC_FINGER_C2H2_1"/>
    <property type="match status" value="10"/>
</dbReference>
<proteinExistence type="predicted"/>
<gene>
    <name evidence="8" type="ORF">MNOR_LOCUS23659</name>
</gene>
<dbReference type="GO" id="GO:0008270">
    <property type="term" value="F:zinc ion binding"/>
    <property type="evidence" value="ECO:0007669"/>
    <property type="project" value="UniProtKB-KW"/>
</dbReference>
<feature type="non-terminal residue" evidence="8">
    <location>
        <position position="1"/>
    </location>
</feature>
<dbReference type="SMART" id="SM00355">
    <property type="entry name" value="ZnF_C2H2"/>
    <property type="match status" value="12"/>
</dbReference>
<dbReference type="Pfam" id="PF12874">
    <property type="entry name" value="zf-met"/>
    <property type="match status" value="1"/>
</dbReference>
<keyword evidence="9" id="KW-1185">Reference proteome</keyword>
<evidence type="ECO:0000256" key="6">
    <source>
        <dbReference type="SAM" id="MobiDB-lite"/>
    </source>
</evidence>
<feature type="domain" description="C2H2-type" evidence="7">
    <location>
        <begin position="341"/>
        <end position="369"/>
    </location>
</feature>
<feature type="domain" description="C2H2-type" evidence="7">
    <location>
        <begin position="401"/>
        <end position="428"/>
    </location>
</feature>
<feature type="domain" description="C2H2-type" evidence="7">
    <location>
        <begin position="429"/>
        <end position="456"/>
    </location>
</feature>
<keyword evidence="4" id="KW-0862">Zinc</keyword>
<comment type="caution">
    <text evidence="8">The sequence shown here is derived from an EMBL/GenBank/DDBJ whole genome shotgun (WGS) entry which is preliminary data.</text>
</comment>
<dbReference type="Pfam" id="PF13894">
    <property type="entry name" value="zf-C2H2_4"/>
    <property type="match status" value="1"/>
</dbReference>
<evidence type="ECO:0000313" key="8">
    <source>
        <dbReference type="EMBL" id="CAL4122950.1"/>
    </source>
</evidence>
<dbReference type="FunFam" id="3.30.160.60:FF:000065">
    <property type="entry name" value="B-cell CLL/lymphoma 6, member B"/>
    <property type="match status" value="1"/>
</dbReference>
<dbReference type="PROSITE" id="PS50157">
    <property type="entry name" value="ZINC_FINGER_C2H2_2"/>
    <property type="match status" value="6"/>
</dbReference>
<dbReference type="AlphaFoldDB" id="A0AAV2RHU2"/>
<feature type="domain" description="C2H2-type" evidence="7">
    <location>
        <begin position="370"/>
        <end position="397"/>
    </location>
</feature>
<accession>A0AAV2RHU2</accession>
<dbReference type="Proteomes" id="UP001497623">
    <property type="component" value="Unassembled WGS sequence"/>
</dbReference>
<feature type="domain" description="C2H2-type" evidence="7">
    <location>
        <begin position="82"/>
        <end position="110"/>
    </location>
</feature>
<dbReference type="FunFam" id="3.30.160.60:FF:002343">
    <property type="entry name" value="Zinc finger protein 33A"/>
    <property type="match status" value="1"/>
</dbReference>